<keyword evidence="8" id="KW-0175">Coiled coil</keyword>
<name>A0A2J6RS30_HYAVF</name>
<evidence type="ECO:0000256" key="7">
    <source>
        <dbReference type="PROSITE-ProRule" id="PRU00042"/>
    </source>
</evidence>
<dbReference type="Proteomes" id="UP000235786">
    <property type="component" value="Unassembled WGS sequence"/>
</dbReference>
<keyword evidence="6" id="KW-0539">Nucleus</keyword>
<feature type="region of interest" description="Disordered" evidence="9">
    <location>
        <begin position="992"/>
        <end position="1044"/>
    </location>
</feature>
<feature type="compositionally biased region" description="Basic and acidic residues" evidence="9">
    <location>
        <begin position="112"/>
        <end position="124"/>
    </location>
</feature>
<evidence type="ECO:0000256" key="5">
    <source>
        <dbReference type="ARBA" id="ARBA00022833"/>
    </source>
</evidence>
<evidence type="ECO:0000259" key="11">
    <source>
        <dbReference type="PROSITE" id="PS50157"/>
    </source>
</evidence>
<keyword evidence="13" id="KW-1185">Reference proteome</keyword>
<proteinExistence type="predicted"/>
<dbReference type="AlphaFoldDB" id="A0A2J6RS30"/>
<dbReference type="InterPro" id="IPR013087">
    <property type="entry name" value="Znf_C2H2_type"/>
</dbReference>
<feature type="domain" description="C2H2-type" evidence="11">
    <location>
        <begin position="759"/>
        <end position="787"/>
    </location>
</feature>
<dbReference type="OrthoDB" id="303107at2759"/>
<dbReference type="GO" id="GO:0008270">
    <property type="term" value="F:zinc ion binding"/>
    <property type="evidence" value="ECO:0007669"/>
    <property type="project" value="UniProtKB-KW"/>
</dbReference>
<feature type="compositionally biased region" description="Polar residues" evidence="9">
    <location>
        <begin position="1127"/>
        <end position="1141"/>
    </location>
</feature>
<dbReference type="PANTHER" id="PTHR24406">
    <property type="entry name" value="TRANSCRIPTIONAL REPRESSOR CTCFL-RELATED"/>
    <property type="match status" value="1"/>
</dbReference>
<evidence type="ECO:0000256" key="6">
    <source>
        <dbReference type="ARBA" id="ARBA00023242"/>
    </source>
</evidence>
<keyword evidence="2" id="KW-0479">Metal-binding</keyword>
<feature type="compositionally biased region" description="Basic and acidic residues" evidence="9">
    <location>
        <begin position="1011"/>
        <end position="1043"/>
    </location>
</feature>
<feature type="region of interest" description="Disordered" evidence="9">
    <location>
        <begin position="774"/>
        <end position="802"/>
    </location>
</feature>
<feature type="compositionally biased region" description="Polar residues" evidence="9">
    <location>
        <begin position="637"/>
        <end position="654"/>
    </location>
</feature>
<feature type="region of interest" description="Disordered" evidence="9">
    <location>
        <begin position="112"/>
        <end position="204"/>
    </location>
</feature>
<evidence type="ECO:0000256" key="10">
    <source>
        <dbReference type="SAM" id="SignalP"/>
    </source>
</evidence>
<feature type="coiled-coil region" evidence="8">
    <location>
        <begin position="227"/>
        <end position="264"/>
    </location>
</feature>
<dbReference type="STRING" id="1149755.A0A2J6RS30"/>
<feature type="compositionally biased region" description="Polar residues" evidence="9">
    <location>
        <begin position="1062"/>
        <end position="1084"/>
    </location>
</feature>
<feature type="compositionally biased region" description="Polar residues" evidence="9">
    <location>
        <begin position="157"/>
        <end position="168"/>
    </location>
</feature>
<dbReference type="Pfam" id="PF00096">
    <property type="entry name" value="zf-C2H2"/>
    <property type="match status" value="1"/>
</dbReference>
<feature type="compositionally biased region" description="Basic and acidic residues" evidence="9">
    <location>
        <begin position="721"/>
        <end position="731"/>
    </location>
</feature>
<comment type="subcellular location">
    <subcellularLocation>
        <location evidence="1">Nucleus</location>
    </subcellularLocation>
</comment>
<reference evidence="12 13" key="1">
    <citation type="submission" date="2016-04" db="EMBL/GenBank/DDBJ databases">
        <title>A degradative enzymes factory behind the ericoid mycorrhizal symbiosis.</title>
        <authorList>
            <consortium name="DOE Joint Genome Institute"/>
            <person name="Martino E."/>
            <person name="Morin E."/>
            <person name="Grelet G."/>
            <person name="Kuo A."/>
            <person name="Kohler A."/>
            <person name="Daghino S."/>
            <person name="Barry K."/>
            <person name="Choi C."/>
            <person name="Cichocki N."/>
            <person name="Clum A."/>
            <person name="Copeland A."/>
            <person name="Hainaut M."/>
            <person name="Haridas S."/>
            <person name="Labutti K."/>
            <person name="Lindquist E."/>
            <person name="Lipzen A."/>
            <person name="Khouja H.-R."/>
            <person name="Murat C."/>
            <person name="Ohm R."/>
            <person name="Olson A."/>
            <person name="Spatafora J."/>
            <person name="Veneault-Fourrey C."/>
            <person name="Henrissat B."/>
            <person name="Grigoriev I."/>
            <person name="Martin F."/>
            <person name="Perotto S."/>
        </authorList>
    </citation>
    <scope>NUCLEOTIDE SEQUENCE [LARGE SCALE GENOMIC DNA]</scope>
    <source>
        <strain evidence="12 13">F</strain>
    </source>
</reference>
<evidence type="ECO:0000256" key="8">
    <source>
        <dbReference type="SAM" id="Coils"/>
    </source>
</evidence>
<dbReference type="SMART" id="SM00355">
    <property type="entry name" value="ZnF_C2H2"/>
    <property type="match status" value="4"/>
</dbReference>
<dbReference type="Gene3D" id="3.30.160.60">
    <property type="entry name" value="Classic Zinc Finger"/>
    <property type="match status" value="1"/>
</dbReference>
<evidence type="ECO:0000256" key="3">
    <source>
        <dbReference type="ARBA" id="ARBA00022737"/>
    </source>
</evidence>
<feature type="compositionally biased region" description="Polar residues" evidence="9">
    <location>
        <begin position="704"/>
        <end position="717"/>
    </location>
</feature>
<keyword evidence="3" id="KW-0677">Repeat</keyword>
<protein>
    <recommendedName>
        <fullName evidence="11">C2H2-type domain-containing protein</fullName>
    </recommendedName>
</protein>
<keyword evidence="5" id="KW-0862">Zinc</keyword>
<evidence type="ECO:0000313" key="12">
    <source>
        <dbReference type="EMBL" id="PMD41329.1"/>
    </source>
</evidence>
<gene>
    <name evidence="12" type="ORF">L207DRAFT_581769</name>
</gene>
<evidence type="ECO:0000256" key="1">
    <source>
        <dbReference type="ARBA" id="ARBA00004123"/>
    </source>
</evidence>
<keyword evidence="10" id="KW-0732">Signal</keyword>
<feature type="region of interest" description="Disordered" evidence="9">
    <location>
        <begin position="1113"/>
        <end position="1141"/>
    </location>
</feature>
<feature type="signal peptide" evidence="10">
    <location>
        <begin position="1"/>
        <end position="24"/>
    </location>
</feature>
<dbReference type="InterPro" id="IPR050888">
    <property type="entry name" value="ZnF_C2H2-type_TF"/>
</dbReference>
<dbReference type="EMBL" id="KZ613944">
    <property type="protein sequence ID" value="PMD41329.1"/>
    <property type="molecule type" value="Genomic_DNA"/>
</dbReference>
<organism evidence="12 13">
    <name type="scientific">Hyaloscypha variabilis (strain UAMH 11265 / GT02V1 / F)</name>
    <name type="common">Meliniomyces variabilis</name>
    <dbReference type="NCBI Taxonomy" id="1149755"/>
    <lineage>
        <taxon>Eukaryota</taxon>
        <taxon>Fungi</taxon>
        <taxon>Dikarya</taxon>
        <taxon>Ascomycota</taxon>
        <taxon>Pezizomycotina</taxon>
        <taxon>Leotiomycetes</taxon>
        <taxon>Helotiales</taxon>
        <taxon>Hyaloscyphaceae</taxon>
        <taxon>Hyaloscypha</taxon>
        <taxon>Hyaloscypha variabilis</taxon>
    </lineage>
</organism>
<sequence length="1141" mass="128234">MAAAKVWDLFDIIILLAWLDFCIERKTDFEQDVVRLLRESRKQRTGQEYPFTMKQVVDKLTDLARNDSGSRIKGYPRLKEIYTRGSACFPRQAKEIRLEIDLALEQFWETHHDSNPQEARRSNREGNVANATDAPSEENSKLPDRHIGEVSSMPRRVSNTITSNTTRNPMKRGHPHDKSVSSHAPLYKTAKTSSKKIEVSDGYSPGKGAWKRSQILEHRHDAVGMTERLWEEDVASLRGQIADLEKEKQRLWAMLEDFKNAQQQSQSAGHDPKEHRFRVYLQEIWNLHQLNIDLEDVANFFRLDATENRALEVEDINKSMEQIQAELEPILGNCDTANLQVNRALEHGSDLQALLLSCLKLHDTPENLDSRLTECISQFEIPILVRAVVLAALNEWVFKTSFPPFMSEGSTSLFLKSIEEIALEHRDWAWLRNFETAAYSRFCKRSEFKEGLLPVKSRLLADRLSNATASLITPITSEASSDNMPQAIDSILESLNARYIKLFSAALEFKAAAAATDNRYEFIVKLPGTLTPENSQDQEAGKTFTMQERSRETDIRRSWFHASLRVYDAGPANWLNPRMNAIIQTDNFIPNISEADCRCIYQKDIVIERSHIKDNTSSLQPHRSIGRSGREILGAPSASQSNGLGTRLNSSNGTDDALENTHGEQSQAAYNSANELAIPEPQRENDSGSESDFTSVVDPYEAESGTSRTQAEITTANRAVLDSRSDTRSAPDAHVCGTCGASLSNHDSRRRHERNRSCRRCKICAQSFTTKEALKKHQLSDHPPNTKRQRLSQDGSYANKEKAEPNSSVVCGRCNREFTQFNLDRHLKNKSCSKCFKCGAEFDTANEFYSHMKLSHDLQFTQGHWKRPKAETQAEQSSVLVGVPRLETSEETGQLPTQHTVINQAPVASQTRRISSPNAQIEQEKGSVETVPDESSIQTMEPDLHASPVSSKGEKHHCSTCNDNFVSQYSLEKHKGGQRHRMRIREIQNASAIEQPDSRPHHSQPHAAKGKPQDKILKGRIEKQPRANASTERRREPTPESRHITRIIASLAKISELVSGSATSSAKANKQPTAITDEYNSQDSETPHAISKTIETERKEKMGEKAQVLKAPANFGGQFSAPPRTFENVTAGSSSLATEPL</sequence>
<feature type="compositionally biased region" description="Basic and acidic residues" evidence="9">
    <location>
        <begin position="138"/>
        <end position="148"/>
    </location>
</feature>
<dbReference type="SUPFAM" id="SSF57667">
    <property type="entry name" value="beta-beta-alpha zinc fingers"/>
    <property type="match status" value="1"/>
</dbReference>
<feature type="region of interest" description="Disordered" evidence="9">
    <location>
        <begin position="908"/>
        <end position="938"/>
    </location>
</feature>
<evidence type="ECO:0000256" key="2">
    <source>
        <dbReference type="ARBA" id="ARBA00022723"/>
    </source>
</evidence>
<dbReference type="GO" id="GO:0005634">
    <property type="term" value="C:nucleus"/>
    <property type="evidence" value="ECO:0007669"/>
    <property type="project" value="UniProtKB-SubCell"/>
</dbReference>
<feature type="region of interest" description="Disordered" evidence="9">
    <location>
        <begin position="1062"/>
        <end position="1089"/>
    </location>
</feature>
<feature type="region of interest" description="Disordered" evidence="9">
    <location>
        <begin position="700"/>
        <end position="732"/>
    </location>
</feature>
<dbReference type="PROSITE" id="PS50157">
    <property type="entry name" value="ZINC_FINGER_C2H2_2"/>
    <property type="match status" value="1"/>
</dbReference>
<dbReference type="PROSITE" id="PS00028">
    <property type="entry name" value="ZINC_FINGER_C2H2_1"/>
    <property type="match status" value="3"/>
</dbReference>
<dbReference type="InterPro" id="IPR036236">
    <property type="entry name" value="Znf_C2H2_sf"/>
</dbReference>
<feature type="compositionally biased region" description="Polar residues" evidence="9">
    <location>
        <begin position="908"/>
        <end position="921"/>
    </location>
</feature>
<accession>A0A2J6RS30</accession>
<evidence type="ECO:0000313" key="13">
    <source>
        <dbReference type="Proteomes" id="UP000235786"/>
    </source>
</evidence>
<keyword evidence="4 7" id="KW-0863">Zinc-finger</keyword>
<evidence type="ECO:0000256" key="9">
    <source>
        <dbReference type="SAM" id="MobiDB-lite"/>
    </source>
</evidence>
<feature type="region of interest" description="Disordered" evidence="9">
    <location>
        <begin position="632"/>
        <end position="669"/>
    </location>
</feature>
<feature type="chain" id="PRO_5014359947" description="C2H2-type domain-containing protein" evidence="10">
    <location>
        <begin position="25"/>
        <end position="1141"/>
    </location>
</feature>
<evidence type="ECO:0000256" key="4">
    <source>
        <dbReference type="ARBA" id="ARBA00022771"/>
    </source>
</evidence>